<name>F3KSI7_9BURK</name>
<keyword evidence="2" id="KW-1185">Reference proteome</keyword>
<reference evidence="1 2" key="1">
    <citation type="journal article" date="2011" name="EMBO J.">
        <title>Structural diversity of bacterial flagellar motors.</title>
        <authorList>
            <person name="Chen S."/>
            <person name="Beeby M."/>
            <person name="Murphy G.E."/>
            <person name="Leadbetter J.R."/>
            <person name="Hendrixson D.R."/>
            <person name="Briegel A."/>
            <person name="Li Z."/>
            <person name="Shi J."/>
            <person name="Tocheva E.I."/>
            <person name="Muller A."/>
            <person name="Dobro M.J."/>
            <person name="Jensen G.J."/>
        </authorList>
    </citation>
    <scope>NUCLEOTIDE SEQUENCE [LARGE SCALE GENOMIC DNA]</scope>
    <source>
        <strain evidence="1 2">ATCC 19624</strain>
    </source>
</reference>
<sequence>MASHGWRSDRSLSLSLRAETGRFNFYQMVRLLLAERGLNARQIDQGVRFRANLGQSFPAHEAKVLDEPGITKNAQVPTAVAMRNYTLAGLLGPLPEALVDQLMARSREGDEVWIDFLDIFNHRINALRYALKAQARNALDLLPPDQTDSARMYLSLMGLSEPAAVAQLPVSPRAWVGLAGLLVNPRRSAPVIGRILGLWTAAPVQVQPLTGNWRGIAPAAWTRLGAQGSSQVLGATARIGTSAWLPTAAVQLTIGPLPYEAYCGFLPGKVQEQGQEQEQEQSQKIDPRHETLCWMVRTLLNWRQDAKVVLLLAESEHVQETLSTPASPESGRRNRTGLRLGQTAWLSGQARCPRQTSFWVRALREHRA</sequence>
<dbReference type="PANTHER" id="PTHR35564:SF4">
    <property type="entry name" value="CYTOPLASMIC PROTEIN"/>
    <property type="match status" value="1"/>
</dbReference>
<dbReference type="InterPro" id="IPR010732">
    <property type="entry name" value="T6SS_TssG-like"/>
</dbReference>
<evidence type="ECO:0000313" key="1">
    <source>
        <dbReference type="EMBL" id="EGI77264.1"/>
    </source>
</evidence>
<proteinExistence type="predicted"/>
<evidence type="ECO:0000313" key="2">
    <source>
        <dbReference type="Proteomes" id="UP000016368"/>
    </source>
</evidence>
<dbReference type="EMBL" id="AEGR01000051">
    <property type="protein sequence ID" value="EGI77264.1"/>
    <property type="molecule type" value="Genomic_DNA"/>
</dbReference>
<dbReference type="NCBIfam" id="TIGR03347">
    <property type="entry name" value="VI_chp_1"/>
    <property type="match status" value="1"/>
</dbReference>
<gene>
    <name evidence="1" type="ORF">HGR_07081</name>
</gene>
<protein>
    <recommendedName>
        <fullName evidence="3">Type VI secretion system baseplate subunit TssG</fullName>
    </recommendedName>
</protein>
<accession>F3KSI7</accession>
<comment type="caution">
    <text evidence="1">The sequence shown here is derived from an EMBL/GenBank/DDBJ whole genome shotgun (WGS) entry which is preliminary data.</text>
</comment>
<dbReference type="eggNOG" id="COG3520">
    <property type="taxonomic scope" value="Bacteria"/>
</dbReference>
<dbReference type="RefSeq" id="WP_006297451.1">
    <property type="nucleotide sequence ID" value="NZ_AEGR01000051.1"/>
</dbReference>
<dbReference type="Pfam" id="PF06996">
    <property type="entry name" value="T6SS_TssG"/>
    <property type="match status" value="1"/>
</dbReference>
<dbReference type="PANTHER" id="PTHR35564">
    <property type="match status" value="1"/>
</dbReference>
<evidence type="ECO:0008006" key="3">
    <source>
        <dbReference type="Google" id="ProtNLM"/>
    </source>
</evidence>
<dbReference type="AlphaFoldDB" id="F3KSI7"/>
<dbReference type="Proteomes" id="UP000016368">
    <property type="component" value="Unassembled WGS sequence"/>
</dbReference>
<organism evidence="1 2">
    <name type="scientific">Hylemonella gracilis ATCC 19624</name>
    <dbReference type="NCBI Taxonomy" id="887062"/>
    <lineage>
        <taxon>Bacteria</taxon>
        <taxon>Pseudomonadati</taxon>
        <taxon>Pseudomonadota</taxon>
        <taxon>Betaproteobacteria</taxon>
        <taxon>Burkholderiales</taxon>
        <taxon>Comamonadaceae</taxon>
        <taxon>Hylemonella</taxon>
    </lineage>
</organism>
<dbReference type="OrthoDB" id="1523296at2"/>
<dbReference type="STRING" id="887062.HGR_07081"/>